<keyword evidence="1" id="KW-0614">Plasmid</keyword>
<name>A0A3S0PRG4_9FLAO</name>
<geneLocation type="plasmid" evidence="1">
    <name>unnamed</name>
</geneLocation>
<proteinExistence type="predicted"/>
<evidence type="ECO:0000313" key="2">
    <source>
        <dbReference type="Proteomes" id="UP000276953"/>
    </source>
</evidence>
<dbReference type="Proteomes" id="UP000276953">
    <property type="component" value="Plasmid unnamed"/>
</dbReference>
<accession>A0A3S0PRG4</accession>
<organism evidence="1 2">
    <name type="scientific">Chryseobacterium arthrosphaerae</name>
    <dbReference type="NCBI Taxonomy" id="651561"/>
    <lineage>
        <taxon>Bacteria</taxon>
        <taxon>Pseudomonadati</taxon>
        <taxon>Bacteroidota</taxon>
        <taxon>Flavobacteriia</taxon>
        <taxon>Flavobacteriales</taxon>
        <taxon>Weeksellaceae</taxon>
        <taxon>Chryseobacterium group</taxon>
        <taxon>Chryseobacterium</taxon>
    </lineage>
</organism>
<dbReference type="EMBL" id="RYFC01000002">
    <property type="protein sequence ID" value="RTZ48491.1"/>
    <property type="molecule type" value="Genomic_DNA"/>
</dbReference>
<dbReference type="AlphaFoldDB" id="A0A3S0PRG4"/>
<comment type="caution">
    <text evidence="1">The sequence shown here is derived from an EMBL/GenBank/DDBJ whole genome shotgun (WGS) entry which is preliminary data.</text>
</comment>
<reference evidence="1 2" key="1">
    <citation type="submission" date="2018-12" db="EMBL/GenBank/DDBJ databases">
        <title>Draft Genome Sequence of Chryseobacterium arthrosphaerae strain ED882-96 Isolated from the Blood of a Patient with Liver Cirrhosis in Taiwan.</title>
        <authorList>
            <person name="Lin J.-N."/>
            <person name="Lai C.-H."/>
            <person name="Yang C.-H."/>
            <person name="Huang Y.-H."/>
        </authorList>
    </citation>
    <scope>NUCLEOTIDE SEQUENCE [LARGE SCALE GENOMIC DNA]</scope>
    <source>
        <strain evidence="1 2">ED882-96</strain>
        <plasmid evidence="1 2">unnamed</plasmid>
    </source>
</reference>
<evidence type="ECO:0008006" key="3">
    <source>
        <dbReference type="Google" id="ProtNLM"/>
    </source>
</evidence>
<protein>
    <recommendedName>
        <fullName evidence="3">DUF4303 domain-containing protein</fullName>
    </recommendedName>
</protein>
<evidence type="ECO:0000313" key="1">
    <source>
        <dbReference type="EMBL" id="RTZ48491.1"/>
    </source>
</evidence>
<gene>
    <name evidence="1" type="ORF">EJ377_13230</name>
</gene>
<sequence>MMENLKKLNIELQQYLQTIAGNLTGDLVRLLKGENIAYLENKNLPDIKAFYFEYEFEYLNIICWGVDAVGRMATKTKALPEKTENAACENEKWSALIPEKIWTEAADFQDHYDGDDFDDILDEYDDEKYRLFEQWFFDCWKEAKAQTSVMMDAYFSIHDTYFRTDLNTLKTINEDEIAQRYL</sequence>